<dbReference type="OrthoDB" id="194358at2759"/>
<reference evidence="1" key="1">
    <citation type="submission" date="2022-11" db="EMBL/GenBank/DDBJ databases">
        <authorList>
            <person name="Petersen C."/>
        </authorList>
    </citation>
    <scope>NUCLEOTIDE SEQUENCE</scope>
    <source>
        <strain evidence="1">IBT 20477</strain>
    </source>
</reference>
<dbReference type="SUPFAM" id="SSF48403">
    <property type="entry name" value="Ankyrin repeat"/>
    <property type="match status" value="1"/>
</dbReference>
<accession>A0A9W9MUM6</accession>
<dbReference type="Gene3D" id="1.25.40.20">
    <property type="entry name" value="Ankyrin repeat-containing domain"/>
    <property type="match status" value="2"/>
</dbReference>
<gene>
    <name evidence="1" type="ORF">N7449_002048</name>
</gene>
<comment type="caution">
    <text evidence="1">The sequence shown here is derived from an EMBL/GenBank/DDBJ whole genome shotgun (WGS) entry which is preliminary data.</text>
</comment>
<protein>
    <submittedName>
        <fullName evidence="1">Uncharacterized protein</fullName>
    </submittedName>
</protein>
<sequence length="309" mass="34026">MILDSGTDIEERLHARNATTVLGYIVHRRNTVCRIAAFTSCRSRFLAPVDFDHPSDWTEARGFGESLRRYQTTALGLEASKGDIPTMKILLAAHATVNGTENSNNYLHRLVLTVTKGGKEATGLLLEEGANLQAAERYEALIGAIKKSLFERALEANDLPMCQILLKNGAKAGAQLMQDYYSSQLWEHVKQKDTETVALLLQFGARANDLREDLPNSILGFAITQGNWTMIYLLQSAGATGVDHAIFFIASIETARFLEQRNLLPQLLLANGQMILIKAILAQNEPLTSIPLSYGVDQKGRDIETAPNA</sequence>
<proteinExistence type="predicted"/>
<dbReference type="AlphaFoldDB" id="A0A9W9MUM6"/>
<evidence type="ECO:0000313" key="2">
    <source>
        <dbReference type="Proteomes" id="UP001150942"/>
    </source>
</evidence>
<organism evidence="1 2">
    <name type="scientific">Penicillium cf. viridicatum</name>
    <dbReference type="NCBI Taxonomy" id="2972119"/>
    <lineage>
        <taxon>Eukaryota</taxon>
        <taxon>Fungi</taxon>
        <taxon>Dikarya</taxon>
        <taxon>Ascomycota</taxon>
        <taxon>Pezizomycotina</taxon>
        <taxon>Eurotiomycetes</taxon>
        <taxon>Eurotiomycetidae</taxon>
        <taxon>Eurotiales</taxon>
        <taxon>Aspergillaceae</taxon>
        <taxon>Penicillium</taxon>
    </lineage>
</organism>
<evidence type="ECO:0000313" key="1">
    <source>
        <dbReference type="EMBL" id="KAJ5207669.1"/>
    </source>
</evidence>
<dbReference type="EMBL" id="JAPQKQ010000002">
    <property type="protein sequence ID" value="KAJ5207669.1"/>
    <property type="molecule type" value="Genomic_DNA"/>
</dbReference>
<dbReference type="InterPro" id="IPR036770">
    <property type="entry name" value="Ankyrin_rpt-contain_sf"/>
</dbReference>
<reference evidence="1" key="2">
    <citation type="journal article" date="2023" name="IMA Fungus">
        <title>Comparative genomic study of the Penicillium genus elucidates a diverse pangenome and 15 lateral gene transfer events.</title>
        <authorList>
            <person name="Petersen C."/>
            <person name="Sorensen T."/>
            <person name="Nielsen M.R."/>
            <person name="Sondergaard T.E."/>
            <person name="Sorensen J.L."/>
            <person name="Fitzpatrick D.A."/>
            <person name="Frisvad J.C."/>
            <person name="Nielsen K.L."/>
        </authorList>
    </citation>
    <scope>NUCLEOTIDE SEQUENCE</scope>
    <source>
        <strain evidence="1">IBT 20477</strain>
    </source>
</reference>
<name>A0A9W9MUM6_9EURO</name>
<keyword evidence="2" id="KW-1185">Reference proteome</keyword>
<dbReference type="Proteomes" id="UP001150942">
    <property type="component" value="Unassembled WGS sequence"/>
</dbReference>